<dbReference type="Proteomes" id="UP000607197">
    <property type="component" value="Unassembled WGS sequence"/>
</dbReference>
<dbReference type="PANTHER" id="PTHR36536:SF3">
    <property type="entry name" value="UPF0111 PROTEIN HI_1603"/>
    <property type="match status" value="1"/>
</dbReference>
<keyword evidence="3" id="KW-1185">Reference proteome</keyword>
<evidence type="ECO:0000256" key="1">
    <source>
        <dbReference type="ARBA" id="ARBA00008591"/>
    </source>
</evidence>
<dbReference type="InterPro" id="IPR038078">
    <property type="entry name" value="PhoU-like_sf"/>
</dbReference>
<dbReference type="InterPro" id="IPR002727">
    <property type="entry name" value="DUF47"/>
</dbReference>
<comment type="caution">
    <text evidence="2">The sequence shown here is derived from an EMBL/GenBank/DDBJ whole genome shotgun (WGS) entry which is preliminary data.</text>
</comment>
<gene>
    <name evidence="2" type="ORF">GCM10009039_21930</name>
</gene>
<dbReference type="InterPro" id="IPR018445">
    <property type="entry name" value="Put_Phosphate_transp_reg"/>
</dbReference>
<evidence type="ECO:0008006" key="4">
    <source>
        <dbReference type="Google" id="ProtNLM"/>
    </source>
</evidence>
<evidence type="ECO:0000313" key="3">
    <source>
        <dbReference type="Proteomes" id="UP000607197"/>
    </source>
</evidence>
<dbReference type="OrthoDB" id="337588at2157"/>
<dbReference type="EMBL" id="BMPG01000002">
    <property type="protein sequence ID" value="GGL63634.1"/>
    <property type="molecule type" value="Genomic_DNA"/>
</dbReference>
<accession>A0A830FN77</accession>
<proteinExistence type="inferred from homology"/>
<protein>
    <recommendedName>
        <fullName evidence="4">DUF47 family protein</fullName>
    </recommendedName>
</protein>
<dbReference type="RefSeq" id="WP_188978848.1">
    <property type="nucleotide sequence ID" value="NZ_BMPG01000002.1"/>
</dbReference>
<dbReference type="Pfam" id="PF01865">
    <property type="entry name" value="PhoU_div"/>
    <property type="match status" value="1"/>
</dbReference>
<reference evidence="2" key="1">
    <citation type="journal article" date="2014" name="Int. J. Syst. Evol. Microbiol.">
        <title>Complete genome sequence of Corynebacterium casei LMG S-19264T (=DSM 44701T), isolated from a smear-ripened cheese.</title>
        <authorList>
            <consortium name="US DOE Joint Genome Institute (JGI-PGF)"/>
            <person name="Walter F."/>
            <person name="Albersmeier A."/>
            <person name="Kalinowski J."/>
            <person name="Ruckert C."/>
        </authorList>
    </citation>
    <scope>NUCLEOTIDE SEQUENCE</scope>
    <source>
        <strain evidence="2">JCM 19596</strain>
    </source>
</reference>
<evidence type="ECO:0000313" key="2">
    <source>
        <dbReference type="EMBL" id="GGL63634.1"/>
    </source>
</evidence>
<dbReference type="AlphaFoldDB" id="A0A830FN77"/>
<sequence length="219" mass="23016">MASVTGADGTDIEASFEEFLRAVKRAVGTLPDVVSACRDGDGVAEWVAVLDRLESAADDEARALQSAVNGDVEPSLTGVYLYRPDLLRLVTLVDDIANAAERFARELAAVAPSLPAEVWDAFDRMVDLAAAAVTATTRAVGRFVGSLDAGAPAFEEDVATVRRLESDCDDEKYSVLSAAFETLPTADALLVMTLVGRLDVVPNAAEDVADALVVAASKQ</sequence>
<organism evidence="2 3">
    <name type="scientific">Halocalculus aciditolerans</name>
    <dbReference type="NCBI Taxonomy" id="1383812"/>
    <lineage>
        <taxon>Archaea</taxon>
        <taxon>Methanobacteriati</taxon>
        <taxon>Methanobacteriota</taxon>
        <taxon>Stenosarchaea group</taxon>
        <taxon>Halobacteria</taxon>
        <taxon>Halobacteriales</taxon>
        <taxon>Halobacteriaceae</taxon>
        <taxon>Halocalculus</taxon>
    </lineage>
</organism>
<dbReference type="PANTHER" id="PTHR36536">
    <property type="entry name" value="UPF0111 PROTEIN HI_1603"/>
    <property type="match status" value="1"/>
</dbReference>
<reference evidence="2" key="2">
    <citation type="submission" date="2020-09" db="EMBL/GenBank/DDBJ databases">
        <authorList>
            <person name="Sun Q."/>
            <person name="Ohkuma M."/>
        </authorList>
    </citation>
    <scope>NUCLEOTIDE SEQUENCE</scope>
    <source>
        <strain evidence="2">JCM 19596</strain>
    </source>
</reference>
<dbReference type="Gene3D" id="1.20.58.220">
    <property type="entry name" value="Phosphate transport system protein phou homolog 2, domain 2"/>
    <property type="match status" value="1"/>
</dbReference>
<name>A0A830FN77_9EURY</name>
<comment type="similarity">
    <text evidence="1">Belongs to the UPF0111 family.</text>
</comment>